<evidence type="ECO:0000313" key="2">
    <source>
        <dbReference type="EMBL" id="CAF4163519.1"/>
    </source>
</evidence>
<organism evidence="2 3">
    <name type="scientific">Adineta steineri</name>
    <dbReference type="NCBI Taxonomy" id="433720"/>
    <lineage>
        <taxon>Eukaryota</taxon>
        <taxon>Metazoa</taxon>
        <taxon>Spiralia</taxon>
        <taxon>Gnathifera</taxon>
        <taxon>Rotifera</taxon>
        <taxon>Eurotatoria</taxon>
        <taxon>Bdelloidea</taxon>
        <taxon>Adinetida</taxon>
        <taxon>Adinetidae</taxon>
        <taxon>Adineta</taxon>
    </lineage>
</organism>
<evidence type="ECO:0000313" key="3">
    <source>
        <dbReference type="Proteomes" id="UP000663868"/>
    </source>
</evidence>
<feature type="region of interest" description="Disordered" evidence="1">
    <location>
        <begin position="1"/>
        <end position="33"/>
    </location>
</feature>
<evidence type="ECO:0000256" key="1">
    <source>
        <dbReference type="SAM" id="MobiDB-lite"/>
    </source>
</evidence>
<accession>A0A819YUH2</accession>
<proteinExistence type="predicted"/>
<protein>
    <submittedName>
        <fullName evidence="2">Uncharacterized protein</fullName>
    </submittedName>
</protein>
<dbReference type="AlphaFoldDB" id="A0A819YUH2"/>
<gene>
    <name evidence="2" type="ORF">KXQ929_LOCUS37954</name>
</gene>
<feature type="non-terminal residue" evidence="2">
    <location>
        <position position="1"/>
    </location>
</feature>
<dbReference type="EMBL" id="CAJOBB010006529">
    <property type="protein sequence ID" value="CAF4163519.1"/>
    <property type="molecule type" value="Genomic_DNA"/>
</dbReference>
<feature type="compositionally biased region" description="Low complexity" evidence="1">
    <location>
        <begin position="49"/>
        <end position="72"/>
    </location>
</feature>
<feature type="region of interest" description="Disordered" evidence="1">
    <location>
        <begin position="49"/>
        <end position="75"/>
    </location>
</feature>
<dbReference type="Proteomes" id="UP000663868">
    <property type="component" value="Unassembled WGS sequence"/>
</dbReference>
<comment type="caution">
    <text evidence="2">The sequence shown here is derived from an EMBL/GenBank/DDBJ whole genome shotgun (WGS) entry which is preliminary data.</text>
</comment>
<sequence>IKIPNIRQKQHSTNEDDIVSLSDELSEHDSNDSLSSVRRLSSEFVSFKSSSTESKGLLIPSSYSTSSSTITINDDHESLSELDFNTLNSTDINH</sequence>
<name>A0A819YUH2_9BILA</name>
<reference evidence="2" key="1">
    <citation type="submission" date="2021-02" db="EMBL/GenBank/DDBJ databases">
        <authorList>
            <person name="Nowell W R."/>
        </authorList>
    </citation>
    <scope>NUCLEOTIDE SEQUENCE</scope>
</reference>